<comment type="subcellular location">
    <subcellularLocation>
        <location evidence="1 10">Cell membrane</location>
        <topology evidence="1 10">Multi-pass membrane protein</topology>
    </subcellularLocation>
</comment>
<evidence type="ECO:0000256" key="3">
    <source>
        <dbReference type="ARBA" id="ARBA00022448"/>
    </source>
</evidence>
<gene>
    <name evidence="13" type="ORF">Abci_012_018</name>
    <name evidence="14" type="ORF">ACI01nite_24170</name>
</gene>
<dbReference type="EMBL" id="BAMV01000012">
    <property type="protein sequence ID" value="GAN60545.1"/>
    <property type="molecule type" value="Genomic_DNA"/>
</dbReference>
<evidence type="ECO:0000256" key="9">
    <source>
        <dbReference type="ARBA" id="ARBA00050025"/>
    </source>
</evidence>
<dbReference type="FunFam" id="1.10.3430.10:FF:000007">
    <property type="entry name" value="Ammonium transporter"/>
    <property type="match status" value="1"/>
</dbReference>
<sequence length="442" mass="45835">MLAGTVLLLPSGLAHAADAAPAIDSGDTAWMLMSTALVLMMTIPGLALFYAGMVRKKNVLATLMQSFALCCIMSIVWMVAGYSLAFTTGSPWIGGLSRLFLNGLGAHIHNGADIGFTLGADSPNATTMTIPESIFMMFQMTFAIITPALISGAYAERMKFSAMCVFSIIWSLTVYAPIAHWVWSPIGWLAGLGTADFAGGTVVHINAGIAGLVCALVLGRRKGFGQDDLAPFNLTYAIIGASLLWVGWFGFNAGSAVGANGRAGMAMATTQIAAAGAGVAWMLVEWLRSGKPTVLGVISGAVGGLVAITPAAGFVLPGSALIIGLITGVICYWSATSLKHLLGYDDSLDAFGVHGVGGIVGALLTGIFAYGPLSATDANPTGVVGSLHQLMVQSEAVLVTILWCGAVSFVLLKVIDMTIGLRVTQDQELEGLDMSLHGERIN</sequence>
<feature type="transmembrane region" description="Helical" evidence="10">
    <location>
        <begin position="195"/>
        <end position="218"/>
    </location>
</feature>
<keyword evidence="5 10" id="KW-0812">Transmembrane</keyword>
<dbReference type="InterPro" id="IPR024041">
    <property type="entry name" value="NH4_transpt_AmtB-like_dom"/>
</dbReference>
<keyword evidence="8 10" id="KW-0924">Ammonia transport</keyword>
<feature type="transmembrane region" description="Helical" evidence="10">
    <location>
        <begin position="162"/>
        <end position="183"/>
    </location>
</feature>
<evidence type="ECO:0000256" key="11">
    <source>
        <dbReference type="SAM" id="SignalP"/>
    </source>
</evidence>
<evidence type="ECO:0000256" key="8">
    <source>
        <dbReference type="ARBA" id="ARBA00023177"/>
    </source>
</evidence>
<evidence type="ECO:0000256" key="6">
    <source>
        <dbReference type="ARBA" id="ARBA00022989"/>
    </source>
</evidence>
<comment type="caution">
    <text evidence="13">The sequence shown here is derived from an EMBL/GenBank/DDBJ whole genome shotgun (WGS) entry which is preliminary data.</text>
</comment>
<evidence type="ECO:0000313" key="16">
    <source>
        <dbReference type="Proteomes" id="UP000321891"/>
    </source>
</evidence>
<evidence type="ECO:0000313" key="15">
    <source>
        <dbReference type="Proteomes" id="UP000032671"/>
    </source>
</evidence>
<reference evidence="14 16" key="2">
    <citation type="submission" date="2019-07" db="EMBL/GenBank/DDBJ databases">
        <title>Whole genome shotgun sequence of Acetobacter cibinongensis NBRC 16605.</title>
        <authorList>
            <person name="Hosoyama A."/>
            <person name="Uohara A."/>
            <person name="Ohji S."/>
            <person name="Ichikawa N."/>
        </authorList>
    </citation>
    <scope>NUCLEOTIDE SEQUENCE [LARGE SCALE GENOMIC DNA]</scope>
    <source>
        <strain evidence="14 16">NBRC 16605</strain>
    </source>
</reference>
<feature type="transmembrane region" description="Helical" evidence="10">
    <location>
        <begin position="293"/>
        <end position="314"/>
    </location>
</feature>
<keyword evidence="3 10" id="KW-0813">Transport</keyword>
<proteinExistence type="inferred from homology"/>
<dbReference type="Proteomes" id="UP000321891">
    <property type="component" value="Unassembled WGS sequence"/>
</dbReference>
<feature type="transmembrane region" description="Helical" evidence="10">
    <location>
        <begin position="29"/>
        <end position="51"/>
    </location>
</feature>
<dbReference type="InterPro" id="IPR029020">
    <property type="entry name" value="Ammonium/urea_transptr"/>
</dbReference>
<evidence type="ECO:0000256" key="1">
    <source>
        <dbReference type="ARBA" id="ARBA00004651"/>
    </source>
</evidence>
<feature type="transmembrane region" description="Helical" evidence="10">
    <location>
        <begin position="263"/>
        <end position="284"/>
    </location>
</feature>
<accession>A0A0D6N4A2</accession>
<evidence type="ECO:0000256" key="7">
    <source>
        <dbReference type="ARBA" id="ARBA00023136"/>
    </source>
</evidence>
<evidence type="ECO:0000256" key="2">
    <source>
        <dbReference type="ARBA" id="ARBA00005887"/>
    </source>
</evidence>
<comment type="similarity">
    <text evidence="2 10">Belongs to the ammonia transporter channel (TC 1.A.11.2) family.</text>
</comment>
<feature type="domain" description="Ammonium transporter AmtB-like" evidence="12">
    <location>
        <begin position="29"/>
        <end position="439"/>
    </location>
</feature>
<evidence type="ECO:0000256" key="5">
    <source>
        <dbReference type="ARBA" id="ARBA00022692"/>
    </source>
</evidence>
<feature type="signal peptide" evidence="11">
    <location>
        <begin position="1"/>
        <end position="16"/>
    </location>
</feature>
<feature type="transmembrane region" description="Helical" evidence="10">
    <location>
        <begin position="390"/>
        <end position="412"/>
    </location>
</feature>
<dbReference type="EMBL" id="BJVU01000014">
    <property type="protein sequence ID" value="GEL59815.1"/>
    <property type="molecule type" value="Genomic_DNA"/>
</dbReference>
<dbReference type="SUPFAM" id="SSF111352">
    <property type="entry name" value="Ammonium transporter"/>
    <property type="match status" value="1"/>
</dbReference>
<reference evidence="13 15" key="1">
    <citation type="submission" date="2012-11" db="EMBL/GenBank/DDBJ databases">
        <title>Whole genome sequence of Acetobacter cibinongensis 4H-1.</title>
        <authorList>
            <person name="Azuma Y."/>
            <person name="Higashiura N."/>
            <person name="Hirakawa H."/>
            <person name="Matsushita K."/>
        </authorList>
    </citation>
    <scope>NUCLEOTIDE SEQUENCE [LARGE SCALE GENOMIC DNA]</scope>
    <source>
        <strain evidence="13 15">4H-1</strain>
    </source>
</reference>
<dbReference type="InterPro" id="IPR018047">
    <property type="entry name" value="Ammonium_transpt_CS"/>
</dbReference>
<dbReference type="PROSITE" id="PS01219">
    <property type="entry name" value="AMMONIUM_TRANSP"/>
    <property type="match status" value="1"/>
</dbReference>
<evidence type="ECO:0000313" key="14">
    <source>
        <dbReference type="EMBL" id="GEL59815.1"/>
    </source>
</evidence>
<feature type="transmembrane region" description="Helical" evidence="10">
    <location>
        <begin position="134"/>
        <end position="155"/>
    </location>
</feature>
<evidence type="ECO:0000256" key="10">
    <source>
        <dbReference type="RuleBase" id="RU362002"/>
    </source>
</evidence>
<keyword evidence="7 10" id="KW-0472">Membrane</keyword>
<dbReference type="Proteomes" id="UP000032671">
    <property type="component" value="Unassembled WGS sequence"/>
</dbReference>
<evidence type="ECO:0000256" key="4">
    <source>
        <dbReference type="ARBA" id="ARBA00022475"/>
    </source>
</evidence>
<accession>A0A6N3SR13</accession>
<name>A0A0D6N4A2_9PROT</name>
<feature type="transmembrane region" description="Helical" evidence="10">
    <location>
        <begin position="350"/>
        <end position="370"/>
    </location>
</feature>
<evidence type="ECO:0000259" key="12">
    <source>
        <dbReference type="Pfam" id="PF00909"/>
    </source>
</evidence>
<protein>
    <recommendedName>
        <fullName evidence="9 10">Ammonium transporter</fullName>
    </recommendedName>
</protein>
<feature type="transmembrane region" description="Helical" evidence="10">
    <location>
        <begin position="63"/>
        <end position="85"/>
    </location>
</feature>
<dbReference type="GO" id="GO:0008519">
    <property type="term" value="F:ammonium channel activity"/>
    <property type="evidence" value="ECO:0007669"/>
    <property type="project" value="InterPro"/>
</dbReference>
<dbReference type="PANTHER" id="PTHR43029:SF10">
    <property type="entry name" value="AMMONIUM TRANSPORTER MEP2"/>
    <property type="match status" value="1"/>
</dbReference>
<dbReference type="InterPro" id="IPR001905">
    <property type="entry name" value="Ammonium_transpt"/>
</dbReference>
<dbReference type="GO" id="GO:0005886">
    <property type="term" value="C:plasma membrane"/>
    <property type="evidence" value="ECO:0007669"/>
    <property type="project" value="UniProtKB-SubCell"/>
</dbReference>
<keyword evidence="6 10" id="KW-1133">Transmembrane helix</keyword>
<dbReference type="NCBIfam" id="TIGR00836">
    <property type="entry name" value="amt"/>
    <property type="match status" value="1"/>
</dbReference>
<dbReference type="Pfam" id="PF00909">
    <property type="entry name" value="Ammonium_transp"/>
    <property type="match status" value="1"/>
</dbReference>
<organism evidence="13 15">
    <name type="scientific">Acetobacter cibinongensis</name>
    <dbReference type="NCBI Taxonomy" id="146475"/>
    <lineage>
        <taxon>Bacteria</taxon>
        <taxon>Pseudomonadati</taxon>
        <taxon>Pseudomonadota</taxon>
        <taxon>Alphaproteobacteria</taxon>
        <taxon>Acetobacterales</taxon>
        <taxon>Acetobacteraceae</taxon>
        <taxon>Acetobacter</taxon>
    </lineage>
</organism>
<keyword evidence="4" id="KW-1003">Cell membrane</keyword>
<feature type="transmembrane region" description="Helical" evidence="10">
    <location>
        <begin position="320"/>
        <end position="338"/>
    </location>
</feature>
<feature type="transmembrane region" description="Helical" evidence="10">
    <location>
        <begin position="230"/>
        <end position="251"/>
    </location>
</feature>
<dbReference type="PANTHER" id="PTHR43029">
    <property type="entry name" value="AMMONIUM TRANSPORTER MEP2"/>
    <property type="match status" value="1"/>
</dbReference>
<dbReference type="Gene3D" id="1.10.3430.10">
    <property type="entry name" value="Ammonium transporter AmtB like domains"/>
    <property type="match status" value="1"/>
</dbReference>
<feature type="chain" id="PRO_5030005762" description="Ammonium transporter" evidence="11">
    <location>
        <begin position="17"/>
        <end position="442"/>
    </location>
</feature>
<dbReference type="AlphaFoldDB" id="A0A0D6N4A2"/>
<keyword evidence="16" id="KW-1185">Reference proteome</keyword>
<dbReference type="STRING" id="1231339.Abci_012_018"/>
<keyword evidence="11" id="KW-0732">Signal</keyword>
<evidence type="ECO:0000313" key="13">
    <source>
        <dbReference type="EMBL" id="GAN60545.1"/>
    </source>
</evidence>